<evidence type="ECO:0000256" key="1">
    <source>
        <dbReference type="SAM" id="MobiDB-lite"/>
    </source>
</evidence>
<name>A0ABP9GCY5_9ACTN</name>
<accession>A0ABP9GCY5</accession>
<protein>
    <submittedName>
        <fullName evidence="3">Uncharacterized protein</fullName>
    </submittedName>
</protein>
<keyword evidence="4" id="KW-1185">Reference proteome</keyword>
<sequence length="57" mass="5514">MFARSLRTRVVPCAATATGTLARAPARAAGPGAGPMAFGPGVWAHPGPAGRLSGATA</sequence>
<proteinExistence type="predicted"/>
<dbReference type="Proteomes" id="UP001499993">
    <property type="component" value="Unassembled WGS sequence"/>
</dbReference>
<keyword evidence="2" id="KW-0732">Signal</keyword>
<comment type="caution">
    <text evidence="3">The sequence shown here is derived from an EMBL/GenBank/DDBJ whole genome shotgun (WGS) entry which is preliminary data.</text>
</comment>
<gene>
    <name evidence="3" type="ORF">GCM10023224_18930</name>
</gene>
<organism evidence="3 4">
    <name type="scientific">Streptomonospora halophila</name>
    <dbReference type="NCBI Taxonomy" id="427369"/>
    <lineage>
        <taxon>Bacteria</taxon>
        <taxon>Bacillati</taxon>
        <taxon>Actinomycetota</taxon>
        <taxon>Actinomycetes</taxon>
        <taxon>Streptosporangiales</taxon>
        <taxon>Nocardiopsidaceae</taxon>
        <taxon>Streptomonospora</taxon>
    </lineage>
</organism>
<feature type="chain" id="PRO_5046967353" evidence="2">
    <location>
        <begin position="29"/>
        <end position="57"/>
    </location>
</feature>
<evidence type="ECO:0000313" key="3">
    <source>
        <dbReference type="EMBL" id="GAA4937987.1"/>
    </source>
</evidence>
<reference evidence="4" key="1">
    <citation type="journal article" date="2019" name="Int. J. Syst. Evol. Microbiol.">
        <title>The Global Catalogue of Microorganisms (GCM) 10K type strain sequencing project: providing services to taxonomists for standard genome sequencing and annotation.</title>
        <authorList>
            <consortium name="The Broad Institute Genomics Platform"/>
            <consortium name="The Broad Institute Genome Sequencing Center for Infectious Disease"/>
            <person name="Wu L."/>
            <person name="Ma J."/>
        </authorList>
    </citation>
    <scope>NUCLEOTIDE SEQUENCE [LARGE SCALE GENOMIC DNA]</scope>
    <source>
        <strain evidence="4">JCM 18123</strain>
    </source>
</reference>
<feature type="signal peptide" evidence="2">
    <location>
        <begin position="1"/>
        <end position="28"/>
    </location>
</feature>
<feature type="region of interest" description="Disordered" evidence="1">
    <location>
        <begin position="35"/>
        <end position="57"/>
    </location>
</feature>
<evidence type="ECO:0000256" key="2">
    <source>
        <dbReference type="SAM" id="SignalP"/>
    </source>
</evidence>
<dbReference type="EMBL" id="BAABIK010000008">
    <property type="protein sequence ID" value="GAA4937987.1"/>
    <property type="molecule type" value="Genomic_DNA"/>
</dbReference>
<evidence type="ECO:0000313" key="4">
    <source>
        <dbReference type="Proteomes" id="UP001499993"/>
    </source>
</evidence>